<feature type="transmembrane region" description="Helical" evidence="1">
    <location>
        <begin position="20"/>
        <end position="42"/>
    </location>
</feature>
<dbReference type="InterPro" id="IPR005625">
    <property type="entry name" value="PepSY-ass_TM"/>
</dbReference>
<proteinExistence type="predicted"/>
<feature type="transmembrane region" description="Helical" evidence="1">
    <location>
        <begin position="453"/>
        <end position="474"/>
    </location>
</feature>
<dbReference type="Proteomes" id="UP000030341">
    <property type="component" value="Chromosome 1"/>
</dbReference>
<dbReference type="Pfam" id="PF03929">
    <property type="entry name" value="PepSY_TM"/>
    <property type="match status" value="1"/>
</dbReference>
<dbReference type="OrthoDB" id="9776609at2"/>
<feature type="transmembrane region" description="Helical" evidence="1">
    <location>
        <begin position="352"/>
        <end position="372"/>
    </location>
</feature>
<feature type="transmembrane region" description="Helical" evidence="1">
    <location>
        <begin position="428"/>
        <end position="446"/>
    </location>
</feature>
<dbReference type="eggNOG" id="COG3182">
    <property type="taxonomic scope" value="Bacteria"/>
</dbReference>
<accession>A0A0A7EHC1</accession>
<evidence type="ECO:0000313" key="2">
    <source>
        <dbReference type="EMBL" id="AIY66014.1"/>
    </source>
</evidence>
<dbReference type="EMBL" id="CP009888">
    <property type="protein sequence ID" value="AIY66014.1"/>
    <property type="molecule type" value="Genomic_DNA"/>
</dbReference>
<name>A0A0A7EHC1_9GAMM</name>
<keyword evidence="3" id="KW-1185">Reference proteome</keyword>
<feature type="transmembrane region" description="Helical" evidence="1">
    <location>
        <begin position="393"/>
        <end position="416"/>
    </location>
</feature>
<gene>
    <name evidence="2" type="ORF">OM33_13510</name>
</gene>
<dbReference type="KEGG" id="pseo:OM33_13510"/>
<dbReference type="PANTHER" id="PTHR34219">
    <property type="entry name" value="IRON-REGULATED INNER MEMBRANE PROTEIN-RELATED"/>
    <property type="match status" value="1"/>
</dbReference>
<sequence length="539" mass="59310">MKIKSDILRTYQNVHTWTGIVAGLFLFIGFFAGSITMFRSAIDDWATPPSYQLPHTDLASIEAALPKVLANYPEAQKELVISFDNTQSPFTWYTQGGGRGLRLDDQTVHATVDEKGEIITHDSTVNELSGLVDMLHRTGGILGEVAGHHMLGEFIMGFAALLYFIALVSGVIFLLPTLTKSFFALRSAKGANRFWLDSHNLVGIASLPFHIIIAFTAVVFAFHDFFYAGLSQVYGDNELFPSDPPNKQVYTLDHLPTLSDYFETAAAYAPGYQVSEIRLSGLSGARANAAISLVNENEVMRGPNTDFIFMHPYTLNIQTSSISSGDQGVWVNAVSTYFALHFGSYGGNFGRWLYFVMGLAGAFLFYTGNLLWLEKRRQKQGKQTKSVQFMAKLTIGVCLGSLLGVISCFALTKWLSMTSLNINHAYMWIYYSCFIGAIVLSFTVGAAKAAISLIKVSIVACLLIPLTSIIALFLPSLSIWPARGVSQVIIELCALLCAFICFRAHQKCVKRFYSGEKNSIWALANQQTPPIEASLTASK</sequence>
<dbReference type="STRING" id="1348114.OM33_13510"/>
<feature type="transmembrane region" description="Helical" evidence="1">
    <location>
        <begin position="154"/>
        <end position="179"/>
    </location>
</feature>
<feature type="transmembrane region" description="Helical" evidence="1">
    <location>
        <begin position="200"/>
        <end position="222"/>
    </location>
</feature>
<dbReference type="RefSeq" id="WP_038642447.1">
    <property type="nucleotide sequence ID" value="NZ_CP009888.1"/>
</dbReference>
<dbReference type="PANTHER" id="PTHR34219:SF9">
    <property type="entry name" value="IRON-REGULATED INNER MEMBRANE PROTEIN"/>
    <property type="match status" value="1"/>
</dbReference>
<dbReference type="HOGENOM" id="CLU_025664_1_0_6"/>
<evidence type="ECO:0000256" key="1">
    <source>
        <dbReference type="SAM" id="Phobius"/>
    </source>
</evidence>
<protein>
    <submittedName>
        <fullName evidence="2">Peptidase</fullName>
    </submittedName>
</protein>
<dbReference type="AlphaFoldDB" id="A0A0A7EHC1"/>
<organism evidence="2 3">
    <name type="scientific">Pseudoalteromonas piratica</name>
    <dbReference type="NCBI Taxonomy" id="1348114"/>
    <lineage>
        <taxon>Bacteria</taxon>
        <taxon>Pseudomonadati</taxon>
        <taxon>Pseudomonadota</taxon>
        <taxon>Gammaproteobacteria</taxon>
        <taxon>Alteromonadales</taxon>
        <taxon>Pseudoalteromonadaceae</taxon>
        <taxon>Pseudoalteromonas</taxon>
    </lineage>
</organism>
<keyword evidence="1" id="KW-0812">Transmembrane</keyword>
<keyword evidence="1" id="KW-0472">Membrane</keyword>
<reference evidence="2 3" key="1">
    <citation type="submission" date="2014-11" db="EMBL/GenBank/DDBJ databases">
        <title>Complete Genome Sequence of Pseudoalteromonas sp. Strain OCN003 Isolated from Kaneohe Bay, Oahu, Hawaii.</title>
        <authorList>
            <person name="Beurmann S."/>
            <person name="Videau P."/>
            <person name="Ushijima B."/>
            <person name="Smith A.M."/>
            <person name="Aeby G.S."/>
            <person name="Callahan S.M."/>
            <person name="Belcaid M."/>
        </authorList>
    </citation>
    <scope>NUCLEOTIDE SEQUENCE [LARGE SCALE GENOMIC DNA]</scope>
    <source>
        <strain evidence="2 3">OCN003</strain>
    </source>
</reference>
<feature type="transmembrane region" description="Helical" evidence="1">
    <location>
        <begin position="480"/>
        <end position="502"/>
    </location>
</feature>
<keyword evidence="1" id="KW-1133">Transmembrane helix</keyword>
<evidence type="ECO:0000313" key="3">
    <source>
        <dbReference type="Proteomes" id="UP000030341"/>
    </source>
</evidence>